<proteinExistence type="predicted"/>
<dbReference type="PROSITE" id="PS50234">
    <property type="entry name" value="VWFA"/>
    <property type="match status" value="1"/>
</dbReference>
<dbReference type="SUPFAM" id="SSF53300">
    <property type="entry name" value="vWA-like"/>
    <property type="match status" value="1"/>
</dbReference>
<accession>A0A4P2Q089</accession>
<dbReference type="AlphaFoldDB" id="A0A4P2Q089"/>
<organism evidence="3 4">
    <name type="scientific">Sorangium cellulosum</name>
    <name type="common">Polyangium cellulosum</name>
    <dbReference type="NCBI Taxonomy" id="56"/>
    <lineage>
        <taxon>Bacteria</taxon>
        <taxon>Pseudomonadati</taxon>
        <taxon>Myxococcota</taxon>
        <taxon>Polyangia</taxon>
        <taxon>Polyangiales</taxon>
        <taxon>Polyangiaceae</taxon>
        <taxon>Sorangium</taxon>
    </lineage>
</organism>
<sequence>MGEGSVNVNRLTVTISLLTVVAVGAGCSAINTRDGRAGSGEGQTSGGASGEASGGASGEASGGASGQGGAPDLGGVDVGATGTGGEGSAGAGGSCVTQTSAASLQPVYLAFAFDVSGSMGQGDKEWHDKEAKWDPVVAATKQFFSDPASSGLTASLTFFPDEKDVRCTLEAYAAPDVPLTPLPSDAFKDALDAIEPKSSRDWRGGTPTAWVMEGTIGFIEAARQENPGKYAIVLVTDGYPQDCDEESNSIDAVVADAREALAKDISTYVIGVENPPIEGAPDTLSDLHEIAAAGGTEEAILIDTGNPSQTTAAFKAAVDRIRGAAVSCTMEIPPAPDGRTFDKEKVRVLHTTEGSDTPTALAYDQSCATEGAWRYDDPASPTQIELCPGACDTIQADVQATLSVDFTCESVIVVPR</sequence>
<gene>
    <name evidence="3" type="ORF">SOCEGT47_030990</name>
</gene>
<dbReference type="CDD" id="cd00198">
    <property type="entry name" value="vWFA"/>
    <property type="match status" value="1"/>
</dbReference>
<dbReference type="EMBL" id="CP012670">
    <property type="protein sequence ID" value="AUX22595.1"/>
    <property type="molecule type" value="Genomic_DNA"/>
</dbReference>
<evidence type="ECO:0000313" key="3">
    <source>
        <dbReference type="EMBL" id="AUX22595.1"/>
    </source>
</evidence>
<dbReference type="OrthoDB" id="5501224at2"/>
<dbReference type="InterPro" id="IPR002035">
    <property type="entry name" value="VWF_A"/>
</dbReference>
<feature type="domain" description="VWFA" evidence="2">
    <location>
        <begin position="108"/>
        <end position="321"/>
    </location>
</feature>
<evidence type="ECO:0000259" key="2">
    <source>
        <dbReference type="PROSITE" id="PS50234"/>
    </source>
</evidence>
<dbReference type="Gene3D" id="3.40.50.410">
    <property type="entry name" value="von Willebrand factor, type A domain"/>
    <property type="match status" value="1"/>
</dbReference>
<protein>
    <recommendedName>
        <fullName evidence="2">VWFA domain-containing protein</fullName>
    </recommendedName>
</protein>
<reference evidence="3 4" key="1">
    <citation type="submission" date="2015-09" db="EMBL/GenBank/DDBJ databases">
        <title>Sorangium comparison.</title>
        <authorList>
            <person name="Zaburannyi N."/>
            <person name="Bunk B."/>
            <person name="Overmann J."/>
            <person name="Mueller R."/>
        </authorList>
    </citation>
    <scope>NUCLEOTIDE SEQUENCE [LARGE SCALE GENOMIC DNA]</scope>
    <source>
        <strain evidence="3 4">So ceGT47</strain>
    </source>
</reference>
<evidence type="ECO:0000256" key="1">
    <source>
        <dbReference type="SAM" id="MobiDB-lite"/>
    </source>
</evidence>
<evidence type="ECO:0000313" key="4">
    <source>
        <dbReference type="Proteomes" id="UP000295781"/>
    </source>
</evidence>
<feature type="compositionally biased region" description="Gly residues" evidence="1">
    <location>
        <begin position="37"/>
        <end position="72"/>
    </location>
</feature>
<dbReference type="InterPro" id="IPR036465">
    <property type="entry name" value="vWFA_dom_sf"/>
</dbReference>
<dbReference type="Proteomes" id="UP000295781">
    <property type="component" value="Chromosome"/>
</dbReference>
<feature type="compositionally biased region" description="Gly residues" evidence="1">
    <location>
        <begin position="81"/>
        <end position="93"/>
    </location>
</feature>
<feature type="region of interest" description="Disordered" evidence="1">
    <location>
        <begin position="32"/>
        <end position="94"/>
    </location>
</feature>
<dbReference type="SMART" id="SM00327">
    <property type="entry name" value="VWA"/>
    <property type="match status" value="1"/>
</dbReference>
<name>A0A4P2Q089_SORCE</name>